<dbReference type="Gene3D" id="3.90.175.10">
    <property type="entry name" value="Diphtheria Toxin, domain 1"/>
    <property type="match status" value="1"/>
</dbReference>
<evidence type="ECO:0000313" key="1">
    <source>
        <dbReference type="EMBL" id="CAK1230860.1"/>
    </source>
</evidence>
<evidence type="ECO:0000313" key="2">
    <source>
        <dbReference type="Proteomes" id="UP001314261"/>
    </source>
</evidence>
<reference evidence="1 2" key="1">
    <citation type="submission" date="2023-10" db="EMBL/GenBank/DDBJ databases">
        <authorList>
            <person name="Botero Cardona J."/>
        </authorList>
    </citation>
    <scope>NUCLEOTIDE SEQUENCE [LARGE SCALE GENOMIC DNA]</scope>
    <source>
        <strain evidence="1 2">R-54839</strain>
    </source>
</reference>
<dbReference type="EMBL" id="CAUZLR010000002">
    <property type="protein sequence ID" value="CAK1230860.1"/>
    <property type="molecule type" value="Genomic_DNA"/>
</dbReference>
<proteinExistence type="predicted"/>
<dbReference type="SUPFAM" id="SSF56399">
    <property type="entry name" value="ADP-ribosylation"/>
    <property type="match status" value="1"/>
</dbReference>
<comment type="caution">
    <text evidence="1">The sequence shown here is derived from an EMBL/GenBank/DDBJ whole genome shotgun (WGS) entry which is preliminary data.</text>
</comment>
<keyword evidence="2" id="KW-1185">Reference proteome</keyword>
<accession>A0ABM9MPG5</accession>
<organism evidence="1 2">
    <name type="scientific">Fructobacillus fructosus</name>
    <dbReference type="NCBI Taxonomy" id="1631"/>
    <lineage>
        <taxon>Bacteria</taxon>
        <taxon>Bacillati</taxon>
        <taxon>Bacillota</taxon>
        <taxon>Bacilli</taxon>
        <taxon>Lactobacillales</taxon>
        <taxon>Lactobacillaceae</taxon>
        <taxon>Fructobacillus</taxon>
    </lineage>
</organism>
<dbReference type="Proteomes" id="UP001314261">
    <property type="component" value="Unassembled WGS sequence"/>
</dbReference>
<gene>
    <name evidence="1" type="ORF">R54839_PPFHFPJH_00423</name>
</gene>
<sequence>MIVTAYHGTSRKNAKKILTEGFRIEKGRQRYPNDLGHGIYGYLDSSPEKGDVYFMQTARENALLFAKQIRKVPAKQIVVLKLTIQIDIQNYLDLNQLVNRNHVLHLYQKIIGGVLRDIKKEYVSDRISRRRQMDGVVLEKLNQVGIISLPPVVIKDTFTRFNGILSNFTNGREIVIRDPRYIHFIEAIEEQGVMK</sequence>
<name>A0ABM9MPG5_9LACO</name>
<protein>
    <submittedName>
        <fullName evidence="1">Uncharacterized protein</fullName>
    </submittedName>
</protein>